<dbReference type="RefSeq" id="XP_029021814.2">
    <property type="nucleotide sequence ID" value="XM_029165981.3"/>
</dbReference>
<dbReference type="PANTHER" id="PTHR21472:SF18">
    <property type="entry name" value="ENDONUCLEASE DOMAIN-CONTAINING 1 PROTEIN"/>
    <property type="match status" value="1"/>
</dbReference>
<evidence type="ECO:0000259" key="2">
    <source>
        <dbReference type="SMART" id="SM00892"/>
    </source>
</evidence>
<name>A0A6P7NW98_BETSP</name>
<dbReference type="InterPro" id="IPR001604">
    <property type="entry name" value="Endo_G_ENPP1-like_dom"/>
</dbReference>
<dbReference type="KEGG" id="bspl:114864971"/>
<feature type="domain" description="ENPP1-3/EXOG-like endonuclease/phosphodiesterase" evidence="1">
    <location>
        <begin position="1"/>
        <end position="163"/>
    </location>
</feature>
<keyword evidence="3" id="KW-1185">Reference proteome</keyword>
<sequence>MEDFPQTPDDDLKESQAVLDDYRSSSSNPEYTKGHLTPVCHQETLHDREATYTLTNIVPQRAASNNGPWSALEKKMLNKIKPHCTGEMYVITGAIPYQNERLLKERVSIPEYMWSAYCCPEYTSTPYLTYAAVGRNDPDSGNDIVERGRNSKGYDVKEMTVQDLENILERRLNMQIMLFRNKCIPTGE</sequence>
<dbReference type="OrthoDB" id="69221at2759"/>
<dbReference type="InterPro" id="IPR044925">
    <property type="entry name" value="His-Me_finger_sf"/>
</dbReference>
<dbReference type="InterPro" id="IPR020821">
    <property type="entry name" value="ENPP1-3/EXOG-like_nuc-like"/>
</dbReference>
<dbReference type="PANTHER" id="PTHR21472">
    <property type="entry name" value="ENDONUCLEASE DOMAIN-CONTAINING 1 PROTEIN ENDOD1"/>
    <property type="match status" value="1"/>
</dbReference>
<reference evidence="4" key="1">
    <citation type="submission" date="2025-08" db="UniProtKB">
        <authorList>
            <consortium name="RefSeq"/>
        </authorList>
    </citation>
    <scope>IDENTIFICATION</scope>
</reference>
<dbReference type="InterPro" id="IPR039015">
    <property type="entry name" value="ENDOD1"/>
</dbReference>
<dbReference type="Gene3D" id="3.40.570.10">
    <property type="entry name" value="Extracellular Endonuclease, subunit A"/>
    <property type="match status" value="1"/>
</dbReference>
<evidence type="ECO:0000259" key="1">
    <source>
        <dbReference type="SMART" id="SM00477"/>
    </source>
</evidence>
<dbReference type="AlphaFoldDB" id="A0A6P7NW98"/>
<evidence type="ECO:0000313" key="4">
    <source>
        <dbReference type="RefSeq" id="XP_029021814.2"/>
    </source>
</evidence>
<dbReference type="Pfam" id="PF01223">
    <property type="entry name" value="Endonuclease_NS"/>
    <property type="match status" value="1"/>
</dbReference>
<feature type="domain" description="DNA/RNA non-specific endonuclease/pyrophosphatase/phosphodiesterase" evidence="2">
    <location>
        <begin position="2"/>
        <end position="163"/>
    </location>
</feature>
<dbReference type="InterPro" id="IPR044929">
    <property type="entry name" value="DNA/RNA_non-sp_Endonuclease_sf"/>
</dbReference>
<dbReference type="GO" id="GO:0016787">
    <property type="term" value="F:hydrolase activity"/>
    <property type="evidence" value="ECO:0007669"/>
    <property type="project" value="InterPro"/>
</dbReference>
<dbReference type="GO" id="GO:0046872">
    <property type="term" value="F:metal ion binding"/>
    <property type="evidence" value="ECO:0007669"/>
    <property type="project" value="InterPro"/>
</dbReference>
<evidence type="ECO:0000313" key="3">
    <source>
        <dbReference type="Proteomes" id="UP000515150"/>
    </source>
</evidence>
<dbReference type="GO" id="GO:0003676">
    <property type="term" value="F:nucleic acid binding"/>
    <property type="evidence" value="ECO:0007669"/>
    <property type="project" value="InterPro"/>
</dbReference>
<dbReference type="SMART" id="SM00477">
    <property type="entry name" value="NUC"/>
    <property type="match status" value="1"/>
</dbReference>
<dbReference type="Proteomes" id="UP000515150">
    <property type="component" value="Chromosome 10"/>
</dbReference>
<accession>A0A6P7NW98</accession>
<organism evidence="3 4">
    <name type="scientific">Betta splendens</name>
    <name type="common">Siamese fighting fish</name>
    <dbReference type="NCBI Taxonomy" id="158456"/>
    <lineage>
        <taxon>Eukaryota</taxon>
        <taxon>Metazoa</taxon>
        <taxon>Chordata</taxon>
        <taxon>Craniata</taxon>
        <taxon>Vertebrata</taxon>
        <taxon>Euteleostomi</taxon>
        <taxon>Actinopterygii</taxon>
        <taxon>Neopterygii</taxon>
        <taxon>Teleostei</taxon>
        <taxon>Neoteleostei</taxon>
        <taxon>Acanthomorphata</taxon>
        <taxon>Anabantaria</taxon>
        <taxon>Anabantiformes</taxon>
        <taxon>Anabantoidei</taxon>
        <taxon>Osphronemidae</taxon>
        <taxon>Betta</taxon>
    </lineage>
</organism>
<dbReference type="SMART" id="SM00892">
    <property type="entry name" value="Endonuclease_NS"/>
    <property type="match status" value="1"/>
</dbReference>
<dbReference type="InParanoid" id="A0A6P7NW98"/>
<protein>
    <submittedName>
        <fullName evidence="4">Endonuclease domain-containing 1 protein-like</fullName>
    </submittedName>
</protein>
<proteinExistence type="predicted"/>
<dbReference type="SUPFAM" id="SSF54060">
    <property type="entry name" value="His-Me finger endonucleases"/>
    <property type="match status" value="1"/>
</dbReference>
<gene>
    <name evidence="4" type="primary">LOC114864971</name>
</gene>
<dbReference type="GeneID" id="114864971"/>